<keyword evidence="1" id="KW-1133">Transmembrane helix</keyword>
<dbReference type="InterPro" id="IPR052710">
    <property type="entry name" value="CAAX_protease"/>
</dbReference>
<feature type="transmembrane region" description="Helical" evidence="1">
    <location>
        <begin position="100"/>
        <end position="121"/>
    </location>
</feature>
<evidence type="ECO:0000313" key="4">
    <source>
        <dbReference type="Proteomes" id="UP001501414"/>
    </source>
</evidence>
<organism evidence="3 4">
    <name type="scientific">Pseudonocardia kongjuensis</name>
    <dbReference type="NCBI Taxonomy" id="102227"/>
    <lineage>
        <taxon>Bacteria</taxon>
        <taxon>Bacillati</taxon>
        <taxon>Actinomycetota</taxon>
        <taxon>Actinomycetes</taxon>
        <taxon>Pseudonocardiales</taxon>
        <taxon>Pseudonocardiaceae</taxon>
        <taxon>Pseudonocardia</taxon>
    </lineage>
</organism>
<gene>
    <name evidence="3" type="ORF">GCM10009613_13060</name>
</gene>
<evidence type="ECO:0000313" key="3">
    <source>
        <dbReference type="EMBL" id="GAA1383532.1"/>
    </source>
</evidence>
<keyword evidence="1" id="KW-0472">Membrane</keyword>
<dbReference type="Proteomes" id="UP001501414">
    <property type="component" value="Unassembled WGS sequence"/>
</dbReference>
<dbReference type="PANTHER" id="PTHR36435:SF1">
    <property type="entry name" value="CAAX AMINO TERMINAL PROTEASE FAMILY PROTEIN"/>
    <property type="match status" value="1"/>
</dbReference>
<comment type="caution">
    <text evidence="3">The sequence shown here is derived from an EMBL/GenBank/DDBJ whole genome shotgun (WGS) entry which is preliminary data.</text>
</comment>
<evidence type="ECO:0000259" key="2">
    <source>
        <dbReference type="Pfam" id="PF02517"/>
    </source>
</evidence>
<feature type="transmembrane region" description="Helical" evidence="1">
    <location>
        <begin position="62"/>
        <end position="80"/>
    </location>
</feature>
<accession>A0ABP4I7C3</accession>
<feature type="transmembrane region" description="Helical" evidence="1">
    <location>
        <begin position="127"/>
        <end position="148"/>
    </location>
</feature>
<reference evidence="4" key="1">
    <citation type="journal article" date="2019" name="Int. J. Syst. Evol. Microbiol.">
        <title>The Global Catalogue of Microorganisms (GCM) 10K type strain sequencing project: providing services to taxonomists for standard genome sequencing and annotation.</title>
        <authorList>
            <consortium name="The Broad Institute Genomics Platform"/>
            <consortium name="The Broad Institute Genome Sequencing Center for Infectious Disease"/>
            <person name="Wu L."/>
            <person name="Ma J."/>
        </authorList>
    </citation>
    <scope>NUCLEOTIDE SEQUENCE [LARGE SCALE GENOMIC DNA]</scope>
    <source>
        <strain evidence="4">JCM 11896</strain>
    </source>
</reference>
<protein>
    <submittedName>
        <fullName evidence="3">Type II CAAX endopeptidase family protein</fullName>
    </submittedName>
</protein>
<feature type="domain" description="CAAX prenyl protease 2/Lysostaphin resistance protein A-like" evidence="2">
    <location>
        <begin position="135"/>
        <end position="220"/>
    </location>
</feature>
<sequence length="232" mass="22856">MVPGGAPTVGAMSGSTFLRTQAPPPGWPETVVALVIAGVVAFRVPPLLAQHQIALGPVLHDLVLVALPGVAGLAGFAAAARVRVRPWAAFGLVRTTRDQLVVAATAGLVCSFVSIGVAAALGPGPAAGAGGLPAAAALLLVVLVVPVGQELLFRGIVTTVLLRHGAVAGVLGSALVFAAAHGPTPAAVTALVLGLVTAELRRRSGSLWPAVTAHAVHNLVMTVAVLASTGAA</sequence>
<feature type="transmembrane region" description="Helical" evidence="1">
    <location>
        <begin position="160"/>
        <end position="178"/>
    </location>
</feature>
<dbReference type="EMBL" id="BAAAJK010000005">
    <property type="protein sequence ID" value="GAA1383532.1"/>
    <property type="molecule type" value="Genomic_DNA"/>
</dbReference>
<dbReference type="Pfam" id="PF02517">
    <property type="entry name" value="Rce1-like"/>
    <property type="match status" value="1"/>
</dbReference>
<proteinExistence type="predicted"/>
<dbReference type="PANTHER" id="PTHR36435">
    <property type="entry name" value="SLR1288 PROTEIN"/>
    <property type="match status" value="1"/>
</dbReference>
<dbReference type="InterPro" id="IPR003675">
    <property type="entry name" value="Rce1/LyrA-like_dom"/>
</dbReference>
<keyword evidence="4" id="KW-1185">Reference proteome</keyword>
<name>A0ABP4I7C3_9PSEU</name>
<evidence type="ECO:0000256" key="1">
    <source>
        <dbReference type="SAM" id="Phobius"/>
    </source>
</evidence>
<keyword evidence="1" id="KW-0812">Transmembrane</keyword>